<name>A0AAP9J1U7_PANTH</name>
<dbReference type="PROSITE" id="PS51272">
    <property type="entry name" value="SLH"/>
    <property type="match status" value="1"/>
</dbReference>
<dbReference type="Proteomes" id="UP000315377">
    <property type="component" value="Chromosome"/>
</dbReference>
<dbReference type="InterPro" id="IPR001119">
    <property type="entry name" value="SLH_dom"/>
</dbReference>
<dbReference type="Pfam" id="PF00395">
    <property type="entry name" value="SLH"/>
    <property type="match status" value="1"/>
</dbReference>
<proteinExistence type="predicted"/>
<organism evidence="3 4">
    <name type="scientific">Paenibacillus thiaminolyticus</name>
    <name type="common">Bacillus thiaminolyticus</name>
    <dbReference type="NCBI Taxonomy" id="49283"/>
    <lineage>
        <taxon>Bacteria</taxon>
        <taxon>Bacillati</taxon>
        <taxon>Bacillota</taxon>
        <taxon>Bacilli</taxon>
        <taxon>Bacillales</taxon>
        <taxon>Paenibacillaceae</taxon>
        <taxon>Paenibacillus</taxon>
    </lineage>
</organism>
<evidence type="ECO:0000313" key="5">
    <source>
        <dbReference type="Proteomes" id="UP001209276"/>
    </source>
</evidence>
<dbReference type="Proteomes" id="UP001209276">
    <property type="component" value="Unassembled WGS sequence"/>
</dbReference>
<accession>A0AAP9J1U7</accession>
<gene>
    <name evidence="3" type="ORF">FLT43_07790</name>
    <name evidence="2" type="ORF">M5W83_01555</name>
</gene>
<reference evidence="2 5" key="2">
    <citation type="submission" date="2022-05" db="EMBL/GenBank/DDBJ databases">
        <title>Genome Sequencing of Bee-Associated Microbes.</title>
        <authorList>
            <person name="Dunlap C."/>
        </authorList>
    </citation>
    <scope>NUCLEOTIDE SEQUENCE [LARGE SCALE GENOMIC DNA]</scope>
    <source>
        <strain evidence="2 5">NRRL B-14613</strain>
    </source>
</reference>
<evidence type="ECO:0000259" key="1">
    <source>
        <dbReference type="PROSITE" id="PS51272"/>
    </source>
</evidence>
<evidence type="ECO:0000313" key="3">
    <source>
        <dbReference type="EMBL" id="QDM43418.1"/>
    </source>
</evidence>
<keyword evidence="5" id="KW-1185">Reference proteome</keyword>
<evidence type="ECO:0000313" key="2">
    <source>
        <dbReference type="EMBL" id="MCY9605866.1"/>
    </source>
</evidence>
<sequence>MNKNMLKGVGIGVCAAVLIHASGMVEASGQVLKGYFKDRGWWSEHAEWAKDSGLMSGISDNRFGGDEPLTRGEMATILRNLSDRGLLGTASDKKTEPQFGTDFYHKQPMNLPLSKDQVKKIWGGKYAEVRDAAAGDLILWRYDIGAKDDYKFEADNDSIDMEGLKNKKVSGQLFITWNEQEELLDITYYFLKDGAVHEYKVAGELKKRQ</sequence>
<reference evidence="3 4" key="1">
    <citation type="submission" date="2019-07" db="EMBL/GenBank/DDBJ databases">
        <title>Paenibacillus thiaminolyticus NRRL B-4156.</title>
        <authorList>
            <person name="Hehnly C."/>
            <person name="Zhang L."/>
        </authorList>
    </citation>
    <scope>NUCLEOTIDE SEQUENCE [LARGE SCALE GENOMIC DNA]</scope>
    <source>
        <strain evidence="3 4">NRRL B-4156</strain>
    </source>
</reference>
<dbReference type="EMBL" id="JAMDMM010000004">
    <property type="protein sequence ID" value="MCY9605866.1"/>
    <property type="molecule type" value="Genomic_DNA"/>
</dbReference>
<protein>
    <submittedName>
        <fullName evidence="3">S-layer homology domain-containing protein</fullName>
    </submittedName>
</protein>
<dbReference type="GeneID" id="76995875"/>
<dbReference type="EMBL" id="CP041405">
    <property type="protein sequence ID" value="QDM43418.1"/>
    <property type="molecule type" value="Genomic_DNA"/>
</dbReference>
<feature type="domain" description="SLH" evidence="1">
    <location>
        <begin position="29"/>
        <end position="92"/>
    </location>
</feature>
<evidence type="ECO:0000313" key="4">
    <source>
        <dbReference type="Proteomes" id="UP000315377"/>
    </source>
</evidence>
<dbReference type="RefSeq" id="WP_087442251.1">
    <property type="nucleotide sequence ID" value="NZ_CABMNB010000025.1"/>
</dbReference>
<dbReference type="AlphaFoldDB" id="A0AAP9J1U7"/>